<dbReference type="InterPro" id="IPR027417">
    <property type="entry name" value="P-loop_NTPase"/>
</dbReference>
<evidence type="ECO:0000313" key="9">
    <source>
        <dbReference type="Proteomes" id="UP000639516"/>
    </source>
</evidence>
<dbReference type="PANTHER" id="PTHR37937">
    <property type="entry name" value="CONJUGATIVE TRANSFER: DNA TRANSPORT"/>
    <property type="match status" value="1"/>
</dbReference>
<gene>
    <name evidence="8" type="ORF">HA482_10725</name>
</gene>
<proteinExistence type="predicted"/>
<dbReference type="SUPFAM" id="SSF52540">
    <property type="entry name" value="P-loop containing nucleoside triphosphate hydrolases"/>
    <property type="match status" value="1"/>
</dbReference>
<name>A0ABR7U3R8_9BRAD</name>
<dbReference type="EMBL" id="JAATTO010000013">
    <property type="protein sequence ID" value="MBC9978684.1"/>
    <property type="molecule type" value="Genomic_DNA"/>
</dbReference>
<evidence type="ECO:0000256" key="3">
    <source>
        <dbReference type="ARBA" id="ARBA00022692"/>
    </source>
</evidence>
<dbReference type="GO" id="GO:0003677">
    <property type="term" value="F:DNA binding"/>
    <property type="evidence" value="ECO:0007669"/>
    <property type="project" value="UniProtKB-KW"/>
</dbReference>
<comment type="subcellular location">
    <subcellularLocation>
        <location evidence="1">Cell membrane</location>
        <topology evidence="1">Multi-pass membrane protein</topology>
    </subcellularLocation>
</comment>
<dbReference type="Pfam" id="PF10412">
    <property type="entry name" value="TrwB_AAD_bind"/>
    <property type="match status" value="1"/>
</dbReference>
<sequence length="573" mass="63783">MTTIKVKKSPSPALAAALLVACGVMVFSFFIITLLAPFDNPNITPAYFWRTVWDEGFHRHCGPGPLQVFDFDCRTANLRGWLAWPPFYLRLCLFFGCTIIAATLAAIWSWKHTSPRETVRTIRGLWPKFGAEGRASLRKAVAVTGIPQPDSLWLAPYVQLTPVAEASNILVIGDQGSGKSAVIRGWAEQILARGERSIIHDAKGDILACAPIDEILLVAPHDARGWTWDIGRDVINAQGAREVAEKLVPSGSELESMWSNGAKAILSGAIEALQRERKTDWGWADLFKFVFKSPKELRAALEAAHSPSVHLIEIDADGVANRTTLSLMLTLWVAALTTIRPLAQAEASNKECSFSVRDWLSEQSRLPRTIILQHNAEYPLLSTAISGLLVDVVCGKLLSPSTPKRDCPWLHLILDELPVLGRLEQFPKLLNVGREKGVAAIVATQDWEQILKLYQRYDAATLEARFKIKVVCRLGTSETRERVVGKYAGRRTIETWVATSRDKPEKIRHENEIDVIEPNYLDDELGVRIVDGFLVVRALVFGLGNPAVVETPFTQWRKRREAYRDAAWAKTSA</sequence>
<feature type="transmembrane region" description="Helical" evidence="6">
    <location>
        <begin position="12"/>
        <end position="38"/>
    </location>
</feature>
<feature type="transmembrane region" description="Helical" evidence="6">
    <location>
        <begin position="87"/>
        <end position="110"/>
    </location>
</feature>
<protein>
    <submittedName>
        <fullName evidence="8">Type IV secretion system DNA-binding domain-containing protein</fullName>
    </submittedName>
</protein>
<evidence type="ECO:0000256" key="2">
    <source>
        <dbReference type="ARBA" id="ARBA00022475"/>
    </source>
</evidence>
<organism evidence="8 9">
    <name type="scientific">Bradyrhizobium campsiandrae</name>
    <dbReference type="NCBI Taxonomy" id="1729892"/>
    <lineage>
        <taxon>Bacteria</taxon>
        <taxon>Pseudomonadati</taxon>
        <taxon>Pseudomonadota</taxon>
        <taxon>Alphaproteobacteria</taxon>
        <taxon>Hyphomicrobiales</taxon>
        <taxon>Nitrobacteraceae</taxon>
        <taxon>Bradyrhizobium</taxon>
    </lineage>
</organism>
<evidence type="ECO:0000259" key="7">
    <source>
        <dbReference type="Pfam" id="PF10412"/>
    </source>
</evidence>
<dbReference type="Gene3D" id="3.40.50.300">
    <property type="entry name" value="P-loop containing nucleotide triphosphate hydrolases"/>
    <property type="match status" value="2"/>
</dbReference>
<keyword evidence="9" id="KW-1185">Reference proteome</keyword>
<reference evidence="8 9" key="1">
    <citation type="journal article" date="2020" name="Arch. Microbiol.">
        <title>Bradyrhizobium campsiandrae sp. nov., a nitrogen-fixing bacterial strain isolated from a native leguminous tree from the Amazon adapted to flooded conditions.</title>
        <authorList>
            <person name="Cabral Michel D."/>
            <person name="Martins da Costa E."/>
            <person name="Azarias Guimaraes A."/>
            <person name="Soares de Carvalho T."/>
            <person name="Santos de Castro Caputo P."/>
            <person name="Willems A."/>
            <person name="de Souza Moreira F.M."/>
        </authorList>
    </citation>
    <scope>NUCLEOTIDE SEQUENCE [LARGE SCALE GENOMIC DNA]</scope>
    <source>
        <strain evidence="9">INPA 384B</strain>
    </source>
</reference>
<keyword evidence="2" id="KW-1003">Cell membrane</keyword>
<dbReference type="RefSeq" id="WP_006022517.1">
    <property type="nucleotide sequence ID" value="NZ_JAANIH010000128.1"/>
</dbReference>
<dbReference type="CDD" id="cd01127">
    <property type="entry name" value="TrwB_TraG_TraD_VirD4"/>
    <property type="match status" value="1"/>
</dbReference>
<feature type="domain" description="Type IV secretion system coupling protein TraD DNA-binding" evidence="7">
    <location>
        <begin position="158"/>
        <end position="497"/>
    </location>
</feature>
<dbReference type="PANTHER" id="PTHR37937:SF1">
    <property type="entry name" value="CONJUGATIVE TRANSFER: DNA TRANSPORT"/>
    <property type="match status" value="1"/>
</dbReference>
<keyword evidence="5 6" id="KW-0472">Membrane</keyword>
<comment type="caution">
    <text evidence="8">The sequence shown here is derived from an EMBL/GenBank/DDBJ whole genome shotgun (WGS) entry which is preliminary data.</text>
</comment>
<dbReference type="InterPro" id="IPR051539">
    <property type="entry name" value="T4SS-coupling_protein"/>
</dbReference>
<dbReference type="PROSITE" id="PS51257">
    <property type="entry name" value="PROKAR_LIPOPROTEIN"/>
    <property type="match status" value="1"/>
</dbReference>
<keyword evidence="3 6" id="KW-0812">Transmembrane</keyword>
<evidence type="ECO:0000256" key="4">
    <source>
        <dbReference type="ARBA" id="ARBA00022989"/>
    </source>
</evidence>
<evidence type="ECO:0000256" key="1">
    <source>
        <dbReference type="ARBA" id="ARBA00004651"/>
    </source>
</evidence>
<keyword evidence="8" id="KW-0238">DNA-binding</keyword>
<evidence type="ECO:0000256" key="6">
    <source>
        <dbReference type="SAM" id="Phobius"/>
    </source>
</evidence>
<dbReference type="InterPro" id="IPR019476">
    <property type="entry name" value="T4SS_TraD_DNA-bd"/>
</dbReference>
<accession>A0ABR7U3R8</accession>
<evidence type="ECO:0000256" key="5">
    <source>
        <dbReference type="ARBA" id="ARBA00023136"/>
    </source>
</evidence>
<evidence type="ECO:0000313" key="8">
    <source>
        <dbReference type="EMBL" id="MBC9978684.1"/>
    </source>
</evidence>
<dbReference type="Proteomes" id="UP000639516">
    <property type="component" value="Unassembled WGS sequence"/>
</dbReference>
<keyword evidence="4 6" id="KW-1133">Transmembrane helix</keyword>